<gene>
    <name evidence="10" type="ORF">SAMN05216218_11573</name>
</gene>
<dbReference type="PROSITE" id="PS00092">
    <property type="entry name" value="N6_MTASE"/>
    <property type="match status" value="1"/>
</dbReference>
<evidence type="ECO:0000313" key="11">
    <source>
        <dbReference type="Proteomes" id="UP000199076"/>
    </source>
</evidence>
<dbReference type="InterPro" id="IPR050953">
    <property type="entry name" value="N4_N6_ade-DNA_methylase"/>
</dbReference>
<dbReference type="Pfam" id="PF07669">
    <property type="entry name" value="Eco57I"/>
    <property type="match status" value="1"/>
</dbReference>
<dbReference type="OrthoDB" id="45790at2157"/>
<dbReference type="GO" id="GO:0006304">
    <property type="term" value="P:DNA modification"/>
    <property type="evidence" value="ECO:0007669"/>
    <property type="project" value="InterPro"/>
</dbReference>
<dbReference type="InterPro" id="IPR054520">
    <property type="entry name" value="M_Eco57I_C"/>
</dbReference>
<evidence type="ECO:0000256" key="4">
    <source>
        <dbReference type="ARBA" id="ARBA00022679"/>
    </source>
</evidence>
<reference evidence="11" key="1">
    <citation type="submission" date="2016-10" db="EMBL/GenBank/DDBJ databases">
        <authorList>
            <person name="Varghese N."/>
            <person name="Submissions S."/>
        </authorList>
    </citation>
    <scope>NUCLEOTIDE SEQUENCE [LARGE SCALE GENOMIC DNA]</scope>
    <source>
        <strain evidence="11">IBRC-M 10760</strain>
    </source>
</reference>
<evidence type="ECO:0000256" key="2">
    <source>
        <dbReference type="ARBA" id="ARBA00011900"/>
    </source>
</evidence>
<comment type="similarity">
    <text evidence="1">Belongs to the N(4)/N(6)-methyltransferase family.</text>
</comment>
<accession>A0A1G7RKP5</accession>
<keyword evidence="4" id="KW-0808">Transferase</keyword>
<protein>
    <recommendedName>
        <fullName evidence="2">site-specific DNA-methyltransferase (adenine-specific)</fullName>
        <ecNumber evidence="2">2.1.1.72</ecNumber>
    </recommendedName>
</protein>
<dbReference type="STRING" id="660518.SAMN05216218_11573"/>
<dbReference type="SUPFAM" id="SSF53335">
    <property type="entry name" value="S-adenosyl-L-methionine-dependent methyltransferases"/>
    <property type="match status" value="1"/>
</dbReference>
<evidence type="ECO:0000256" key="1">
    <source>
        <dbReference type="ARBA" id="ARBA00006594"/>
    </source>
</evidence>
<proteinExistence type="inferred from homology"/>
<dbReference type="InterPro" id="IPR002052">
    <property type="entry name" value="DNA_methylase_N6_adenine_CS"/>
</dbReference>
<evidence type="ECO:0000313" key="10">
    <source>
        <dbReference type="EMBL" id="SDG11287.1"/>
    </source>
</evidence>
<evidence type="ECO:0000259" key="8">
    <source>
        <dbReference type="Pfam" id="PF07669"/>
    </source>
</evidence>
<keyword evidence="5" id="KW-0949">S-adenosyl-L-methionine</keyword>
<dbReference type="AlphaFoldDB" id="A0A1G7RKP5"/>
<dbReference type="RefSeq" id="WP_092694530.1">
    <property type="nucleotide sequence ID" value="NZ_FNBK01000015.1"/>
</dbReference>
<sequence>MSEGPAGLDGLVAAVAEAAGDRSRPDWLATATDDATVRERLATLGRAAADDGAADAYQRSLPAERRRADGHFVTDPAVAAACCRWAIQPRPDDSLPRVLDPAVGSGVFPVAATRRLAALAPESTPADRLERIVGVDTDPVPLALAANRLLAAADPGPDARCRLYESDFFAVDPGPDRTSTVTDDRLVAGQFDAVVGNPPYVRQETTDIDRARDHLAAFGPDGQRPYLDGDRALSRRSDAYVYFVTHATRFLREGGRLAVVVPNKWLTTRYGASFQRFLFDHYRLAAVVGFGAAVFDDAFVDAVLLLAERCPDPERRRSTPVRFCRLDEQVSVDRLLDLIDADSTPPDDGLKAHATEAYRRVTVRQGRLADRESAKLAAYLDAPEPFIRLLSNPSLVPLSDRCTVSRGVMTGANDFFFLDADGWATEVDDRFLEPAIKSIRDVDGPRVTVADTDRYLLDVHEYVREVRADRDDEPDDGLDAAVVRALDRDGYDALADYVAWGERQGFASRRSCASRRVWFDLGPLSAPAVFVPKFFDRRVPVVANPDGLLASNAVDCLWVDGPGDSGNTGQPVDETTPERATLGVLNATVTAGILECWGRSEGGGALQVMTYELASLPIPDPLAMAPDTRREVAAAADALLAGEDGARDRLDRLVLDAIDADLGVEACRRHRTAMVERRAGTSDSTAAPLTRDSGQR</sequence>
<dbReference type="GO" id="GO:0009007">
    <property type="term" value="F:site-specific DNA-methyltransferase (adenine-specific) activity"/>
    <property type="evidence" value="ECO:0007669"/>
    <property type="project" value="UniProtKB-EC"/>
</dbReference>
<dbReference type="PANTHER" id="PTHR33841:SF5">
    <property type="entry name" value="DNA METHYLASE (MODIFICATION METHYLASE) (METHYLTRANSFERASE)-RELATED"/>
    <property type="match status" value="1"/>
</dbReference>
<keyword evidence="3 10" id="KW-0489">Methyltransferase</keyword>
<evidence type="ECO:0000256" key="7">
    <source>
        <dbReference type="SAM" id="MobiDB-lite"/>
    </source>
</evidence>
<feature type="domain" description="Type II methyltransferase M.Eco57I C-terminal" evidence="9">
    <location>
        <begin position="389"/>
        <end position="627"/>
    </location>
</feature>
<feature type="domain" description="Type II methyltransferase M.TaqI-like" evidence="8">
    <location>
        <begin position="165"/>
        <end position="295"/>
    </location>
</feature>
<dbReference type="Gene3D" id="3.40.50.150">
    <property type="entry name" value="Vaccinia Virus protein VP39"/>
    <property type="match status" value="1"/>
</dbReference>
<comment type="catalytic activity">
    <reaction evidence="6">
        <text>a 2'-deoxyadenosine in DNA + S-adenosyl-L-methionine = an N(6)-methyl-2'-deoxyadenosine in DNA + S-adenosyl-L-homocysteine + H(+)</text>
        <dbReference type="Rhea" id="RHEA:15197"/>
        <dbReference type="Rhea" id="RHEA-COMP:12418"/>
        <dbReference type="Rhea" id="RHEA-COMP:12419"/>
        <dbReference type="ChEBI" id="CHEBI:15378"/>
        <dbReference type="ChEBI" id="CHEBI:57856"/>
        <dbReference type="ChEBI" id="CHEBI:59789"/>
        <dbReference type="ChEBI" id="CHEBI:90615"/>
        <dbReference type="ChEBI" id="CHEBI:90616"/>
        <dbReference type="EC" id="2.1.1.72"/>
    </reaction>
</comment>
<dbReference type="Proteomes" id="UP000199076">
    <property type="component" value="Unassembled WGS sequence"/>
</dbReference>
<organism evidence="10 11">
    <name type="scientific">Halorientalis regularis</name>
    <dbReference type="NCBI Taxonomy" id="660518"/>
    <lineage>
        <taxon>Archaea</taxon>
        <taxon>Methanobacteriati</taxon>
        <taxon>Methanobacteriota</taxon>
        <taxon>Stenosarchaea group</taxon>
        <taxon>Halobacteria</taxon>
        <taxon>Halobacteriales</taxon>
        <taxon>Haloarculaceae</taxon>
        <taxon>Halorientalis</taxon>
    </lineage>
</organism>
<feature type="region of interest" description="Disordered" evidence="7">
    <location>
        <begin position="675"/>
        <end position="696"/>
    </location>
</feature>
<dbReference type="EC" id="2.1.1.72" evidence="2"/>
<evidence type="ECO:0000259" key="9">
    <source>
        <dbReference type="Pfam" id="PF22837"/>
    </source>
</evidence>
<dbReference type="GO" id="GO:0032259">
    <property type="term" value="P:methylation"/>
    <property type="evidence" value="ECO:0007669"/>
    <property type="project" value="UniProtKB-KW"/>
</dbReference>
<evidence type="ECO:0000256" key="3">
    <source>
        <dbReference type="ARBA" id="ARBA00022603"/>
    </source>
</evidence>
<dbReference type="PANTHER" id="PTHR33841">
    <property type="entry name" value="DNA METHYLTRANSFERASE YEEA-RELATED"/>
    <property type="match status" value="1"/>
</dbReference>
<name>A0A1G7RKP5_9EURY</name>
<dbReference type="InterPro" id="IPR029063">
    <property type="entry name" value="SAM-dependent_MTases_sf"/>
</dbReference>
<evidence type="ECO:0000256" key="5">
    <source>
        <dbReference type="ARBA" id="ARBA00022691"/>
    </source>
</evidence>
<dbReference type="InterPro" id="IPR011639">
    <property type="entry name" value="MethylTrfase_TaqI-like_dom"/>
</dbReference>
<dbReference type="PRINTS" id="PR00507">
    <property type="entry name" value="N12N6MTFRASE"/>
</dbReference>
<keyword evidence="11" id="KW-1185">Reference proteome</keyword>
<dbReference type="GO" id="GO:0003676">
    <property type="term" value="F:nucleic acid binding"/>
    <property type="evidence" value="ECO:0007669"/>
    <property type="project" value="InterPro"/>
</dbReference>
<dbReference type="EMBL" id="FNBK01000015">
    <property type="protein sequence ID" value="SDG11287.1"/>
    <property type="molecule type" value="Genomic_DNA"/>
</dbReference>
<dbReference type="Pfam" id="PF22837">
    <property type="entry name" value="M_Eco57I_C"/>
    <property type="match status" value="1"/>
</dbReference>
<evidence type="ECO:0000256" key="6">
    <source>
        <dbReference type="ARBA" id="ARBA00047942"/>
    </source>
</evidence>